<evidence type="ECO:0000313" key="3">
    <source>
        <dbReference type="EMBL" id="GIH04349.1"/>
    </source>
</evidence>
<evidence type="ECO:0000259" key="2">
    <source>
        <dbReference type="PROSITE" id="PS50943"/>
    </source>
</evidence>
<comment type="caution">
    <text evidence="3">The sequence shown here is derived from an EMBL/GenBank/DDBJ whole genome shotgun (WGS) entry which is preliminary data.</text>
</comment>
<organism evidence="3 4">
    <name type="scientific">Rhizocola hellebori</name>
    <dbReference type="NCBI Taxonomy" id="1392758"/>
    <lineage>
        <taxon>Bacteria</taxon>
        <taxon>Bacillati</taxon>
        <taxon>Actinomycetota</taxon>
        <taxon>Actinomycetes</taxon>
        <taxon>Micromonosporales</taxon>
        <taxon>Micromonosporaceae</taxon>
        <taxon>Rhizocola</taxon>
    </lineage>
</organism>
<evidence type="ECO:0000256" key="1">
    <source>
        <dbReference type="SAM" id="MobiDB-lite"/>
    </source>
</evidence>
<dbReference type="EMBL" id="BONY01000012">
    <property type="protein sequence ID" value="GIH04349.1"/>
    <property type="molecule type" value="Genomic_DNA"/>
</dbReference>
<sequence length="117" mass="12924">MGLSQEALAEQLGVDRTTVIRWERGQSEPQPWQRPNLAMALKVSVEELAVLLDSWDLVVPQAPAVLAANESCELGFDVVMSARVHYEKMYRNARCSGKAAHRVLSRPPCQSGSAFQS</sequence>
<dbReference type="AlphaFoldDB" id="A0A8J3Q5N0"/>
<dbReference type="SUPFAM" id="SSF47413">
    <property type="entry name" value="lambda repressor-like DNA-binding domains"/>
    <property type="match status" value="1"/>
</dbReference>
<dbReference type="PROSITE" id="PS50943">
    <property type="entry name" value="HTH_CROC1"/>
    <property type="match status" value="1"/>
</dbReference>
<proteinExistence type="predicted"/>
<dbReference type="Proteomes" id="UP000612899">
    <property type="component" value="Unassembled WGS sequence"/>
</dbReference>
<protein>
    <recommendedName>
        <fullName evidence="2">HTH cro/C1-type domain-containing protein</fullName>
    </recommendedName>
</protein>
<accession>A0A8J3Q5N0</accession>
<dbReference type="InterPro" id="IPR001387">
    <property type="entry name" value="Cro/C1-type_HTH"/>
</dbReference>
<dbReference type="Gene3D" id="1.10.260.40">
    <property type="entry name" value="lambda repressor-like DNA-binding domains"/>
    <property type="match status" value="1"/>
</dbReference>
<dbReference type="Pfam" id="PF01381">
    <property type="entry name" value="HTH_3"/>
    <property type="match status" value="1"/>
</dbReference>
<feature type="region of interest" description="Disordered" evidence="1">
    <location>
        <begin position="98"/>
        <end position="117"/>
    </location>
</feature>
<dbReference type="InterPro" id="IPR010982">
    <property type="entry name" value="Lambda_DNA-bd_dom_sf"/>
</dbReference>
<dbReference type="CDD" id="cd00093">
    <property type="entry name" value="HTH_XRE"/>
    <property type="match status" value="1"/>
</dbReference>
<dbReference type="GO" id="GO:0003677">
    <property type="term" value="F:DNA binding"/>
    <property type="evidence" value="ECO:0007669"/>
    <property type="project" value="InterPro"/>
</dbReference>
<feature type="compositionally biased region" description="Polar residues" evidence="1">
    <location>
        <begin position="108"/>
        <end position="117"/>
    </location>
</feature>
<reference evidence="3" key="1">
    <citation type="submission" date="2021-01" db="EMBL/GenBank/DDBJ databases">
        <title>Whole genome shotgun sequence of Rhizocola hellebori NBRC 109834.</title>
        <authorList>
            <person name="Komaki H."/>
            <person name="Tamura T."/>
        </authorList>
    </citation>
    <scope>NUCLEOTIDE SEQUENCE</scope>
    <source>
        <strain evidence="3">NBRC 109834</strain>
    </source>
</reference>
<name>A0A8J3Q5N0_9ACTN</name>
<keyword evidence="4" id="KW-1185">Reference proteome</keyword>
<evidence type="ECO:0000313" key="4">
    <source>
        <dbReference type="Proteomes" id="UP000612899"/>
    </source>
</evidence>
<feature type="domain" description="HTH cro/C1-type" evidence="2">
    <location>
        <begin position="2"/>
        <end position="48"/>
    </location>
</feature>
<gene>
    <name evidence="3" type="ORF">Rhe02_24160</name>
</gene>